<dbReference type="AlphaFoldDB" id="A0A9X2YRA8"/>
<evidence type="ECO:0000256" key="6">
    <source>
        <dbReference type="ARBA" id="ARBA00023012"/>
    </source>
</evidence>
<comment type="caution">
    <text evidence="10">The sequence shown here is derived from an EMBL/GenBank/DDBJ whole genome shotgun (WGS) entry which is preliminary data.</text>
</comment>
<name>A0A9X2YRA8_9MYCO</name>
<feature type="compositionally biased region" description="Basic and acidic residues" evidence="7">
    <location>
        <begin position="815"/>
        <end position="830"/>
    </location>
</feature>
<protein>
    <recommendedName>
        <fullName evidence="2">histidine kinase</fullName>
        <ecNumber evidence="2">2.7.13.3</ecNumber>
    </recommendedName>
</protein>
<evidence type="ECO:0000313" key="11">
    <source>
        <dbReference type="Proteomes" id="UP001140293"/>
    </source>
</evidence>
<keyword evidence="11" id="KW-1185">Reference proteome</keyword>
<dbReference type="EC" id="2.7.13.3" evidence="2"/>
<dbReference type="PANTHER" id="PTHR44936">
    <property type="entry name" value="SENSOR PROTEIN CREC"/>
    <property type="match status" value="1"/>
</dbReference>
<dbReference type="InterPro" id="IPR050980">
    <property type="entry name" value="2C_sensor_his_kinase"/>
</dbReference>
<dbReference type="SUPFAM" id="SSF55874">
    <property type="entry name" value="ATPase domain of HSP90 chaperone/DNA topoisomerase II/histidine kinase"/>
    <property type="match status" value="1"/>
</dbReference>
<dbReference type="Gene3D" id="3.30.565.10">
    <property type="entry name" value="Histidine kinase-like ATPase, C-terminal domain"/>
    <property type="match status" value="1"/>
</dbReference>
<gene>
    <name evidence="10" type="ORF">H7I41_19575</name>
</gene>
<evidence type="ECO:0000256" key="5">
    <source>
        <dbReference type="ARBA" id="ARBA00022777"/>
    </source>
</evidence>
<reference evidence="10" key="2">
    <citation type="journal article" date="2022" name="BMC Genomics">
        <title>Comparative genome analysis of mycobacteria focusing on tRNA and non-coding RNA.</title>
        <authorList>
            <person name="Behra P.R.K."/>
            <person name="Pettersson B.M.F."/>
            <person name="Ramesh M."/>
            <person name="Das S."/>
            <person name="Dasgupta S."/>
            <person name="Kirsebom L.A."/>
        </authorList>
    </citation>
    <scope>NUCLEOTIDE SEQUENCE</scope>
    <source>
        <strain evidence="10">DSM 44615</strain>
    </source>
</reference>
<keyword evidence="4" id="KW-0808">Transferase</keyword>
<feature type="region of interest" description="Disordered" evidence="7">
    <location>
        <begin position="658"/>
        <end position="830"/>
    </location>
</feature>
<dbReference type="PROSITE" id="PS50109">
    <property type="entry name" value="HIS_KIN"/>
    <property type="match status" value="1"/>
</dbReference>
<feature type="compositionally biased region" description="Pro residues" evidence="7">
    <location>
        <begin position="697"/>
        <end position="720"/>
    </location>
</feature>
<organism evidence="10 11">
    <name type="scientific">[Mycobacterium] manitobense</name>
    <dbReference type="NCBI Taxonomy" id="190147"/>
    <lineage>
        <taxon>Bacteria</taxon>
        <taxon>Bacillati</taxon>
        <taxon>Actinomycetota</taxon>
        <taxon>Actinomycetes</taxon>
        <taxon>Mycobacteriales</taxon>
        <taxon>Mycobacteriaceae</taxon>
        <taxon>Mycolicibacterium</taxon>
    </lineage>
</organism>
<dbReference type="GO" id="GO:0000160">
    <property type="term" value="P:phosphorelay signal transduction system"/>
    <property type="evidence" value="ECO:0007669"/>
    <property type="project" value="UniProtKB-KW"/>
</dbReference>
<keyword evidence="8" id="KW-0472">Membrane</keyword>
<keyword evidence="6" id="KW-0902">Two-component regulatory system</keyword>
<dbReference type="PANTHER" id="PTHR44936:SF9">
    <property type="entry name" value="SENSOR PROTEIN CREC"/>
    <property type="match status" value="1"/>
</dbReference>
<accession>A0A9X2YRA8</accession>
<evidence type="ECO:0000256" key="1">
    <source>
        <dbReference type="ARBA" id="ARBA00000085"/>
    </source>
</evidence>
<dbReference type="InterPro" id="IPR003594">
    <property type="entry name" value="HATPase_dom"/>
</dbReference>
<reference evidence="10" key="1">
    <citation type="submission" date="2020-07" db="EMBL/GenBank/DDBJ databases">
        <authorList>
            <person name="Pettersson B.M.F."/>
            <person name="Behra P.R.K."/>
            <person name="Ramesh M."/>
            <person name="Das S."/>
            <person name="Dasgupta S."/>
            <person name="Kirsebom L.A."/>
        </authorList>
    </citation>
    <scope>NUCLEOTIDE SEQUENCE</scope>
    <source>
        <strain evidence="10">DSM 44615</strain>
    </source>
</reference>
<dbReference type="InterPro" id="IPR005467">
    <property type="entry name" value="His_kinase_dom"/>
</dbReference>
<keyword evidence="5 10" id="KW-0418">Kinase</keyword>
<sequence>MDADDPRGVEPTRRSAAWMSLEGWPLRWKVAATLVVPVLLAAAFGALRIQNDLSAASRLSVATGNVAIVVPAVEFVDRLDALADAAASGAPTAEPLTRFDASATALTALVTSAELDSAVAAELATASSTAKALRDDIAAGPVPQPSIAERAGETAAEVASAVATITATVDDDAVRPLADRLVTVLAAQRALTAQQVLVAAPDFGTSVALRAEAAEAAGAEAAAIDRLAQVMPAEQVAALRGPSDARRETYTRPPEAPVDALRFAAAMRDSAGGYHAMAEQLAADLEGTVYARANALRSAALRDTAIILGAVLAALVFALAVGRSLIRSIGRLRRGAAHVAQVQLPEEIDRLSRGAAVPEIEALPVRTNEEIGQLARAIDDIHFQAVRLAGEHGIRLQIGDMFETLSRRSRSLVEEQLALIETLELDEDDPQRLDHLFRLDHLATRMRRNGDNLLVLADTVERHRRLEPVPLSEMLRAAMSEVEDYRRVRVGTVVEGAIVGAASGDVGHLIAELLDNALRYSPPEYPVAVTVSRAVDAGILVEVADRGLGMPADDVHAANERLALGGEVTSETAKRMGLFVVGRLARRHGATVRLRTTAPSTDRPGVTASVHLPGALLAPPTDVAVGPEEPRVPMSAQDAPRLWSVERGPVPDHAAVSRTGVAAEDPAPANGAVRTGGMLPRRSPGASGVNDVASHPAGPPPPPAEEPPEPPPPPAEPPWPSIESDGAPIFERMTSEWSMHRATPATPQALPPNEFDAGDRAPVRYTESGLPIRERGAHLIPEPSGGERTAAADGRSDPAAIRDVLSRQLAGVRRGRAESDAAERPTEEDR</sequence>
<evidence type="ECO:0000256" key="8">
    <source>
        <dbReference type="SAM" id="Phobius"/>
    </source>
</evidence>
<feature type="region of interest" description="Disordered" evidence="7">
    <location>
        <begin position="621"/>
        <end position="642"/>
    </location>
</feature>
<feature type="transmembrane region" description="Helical" evidence="8">
    <location>
        <begin position="305"/>
        <end position="326"/>
    </location>
</feature>
<feature type="domain" description="Histidine kinase" evidence="9">
    <location>
        <begin position="404"/>
        <end position="616"/>
    </location>
</feature>
<dbReference type="Gene3D" id="6.10.340.10">
    <property type="match status" value="1"/>
</dbReference>
<evidence type="ECO:0000256" key="7">
    <source>
        <dbReference type="SAM" id="MobiDB-lite"/>
    </source>
</evidence>
<dbReference type="InterPro" id="IPR036890">
    <property type="entry name" value="HATPase_C_sf"/>
</dbReference>
<dbReference type="EMBL" id="JACKSJ010000162">
    <property type="protein sequence ID" value="MCV7172120.1"/>
    <property type="molecule type" value="Genomic_DNA"/>
</dbReference>
<evidence type="ECO:0000256" key="2">
    <source>
        <dbReference type="ARBA" id="ARBA00012438"/>
    </source>
</evidence>
<dbReference type="RefSeq" id="WP_264014295.1">
    <property type="nucleotide sequence ID" value="NZ_JACKSJ010000162.1"/>
</dbReference>
<dbReference type="Proteomes" id="UP001140293">
    <property type="component" value="Unassembled WGS sequence"/>
</dbReference>
<comment type="catalytic activity">
    <reaction evidence="1">
        <text>ATP + protein L-histidine = ADP + protein N-phospho-L-histidine.</text>
        <dbReference type="EC" id="2.7.13.3"/>
    </reaction>
</comment>
<feature type="transmembrane region" description="Helical" evidence="8">
    <location>
        <begin position="28"/>
        <end position="49"/>
    </location>
</feature>
<evidence type="ECO:0000256" key="3">
    <source>
        <dbReference type="ARBA" id="ARBA00022553"/>
    </source>
</evidence>
<dbReference type="GO" id="GO:0004673">
    <property type="term" value="F:protein histidine kinase activity"/>
    <property type="evidence" value="ECO:0007669"/>
    <property type="project" value="UniProtKB-EC"/>
</dbReference>
<evidence type="ECO:0000256" key="4">
    <source>
        <dbReference type="ARBA" id="ARBA00022679"/>
    </source>
</evidence>
<keyword evidence="3" id="KW-0597">Phosphoprotein</keyword>
<evidence type="ECO:0000259" key="9">
    <source>
        <dbReference type="PROSITE" id="PS50109"/>
    </source>
</evidence>
<dbReference type="Pfam" id="PF02518">
    <property type="entry name" value="HATPase_c"/>
    <property type="match status" value="1"/>
</dbReference>
<evidence type="ECO:0000313" key="10">
    <source>
        <dbReference type="EMBL" id="MCV7172120.1"/>
    </source>
</evidence>
<dbReference type="SMART" id="SM00387">
    <property type="entry name" value="HATPase_c"/>
    <property type="match status" value="1"/>
</dbReference>
<proteinExistence type="predicted"/>
<keyword evidence="8" id="KW-1133">Transmembrane helix</keyword>
<keyword evidence="8" id="KW-0812">Transmembrane</keyword>